<feature type="binding site" evidence="9">
    <location>
        <begin position="46"/>
        <end position="47"/>
    </location>
    <ligand>
        <name>NAD(+)</name>
        <dbReference type="ChEBI" id="CHEBI:57540"/>
    </ligand>
</feature>
<dbReference type="GO" id="GO:0051287">
    <property type="term" value="F:NAD binding"/>
    <property type="evidence" value="ECO:0007669"/>
    <property type="project" value="UniProtKB-ARBA"/>
</dbReference>
<comment type="subcellular location">
    <subcellularLocation>
        <location evidence="9">Cytoplasm</location>
    </subcellularLocation>
</comment>
<evidence type="ECO:0000256" key="3">
    <source>
        <dbReference type="ARBA" id="ARBA00022741"/>
    </source>
</evidence>
<dbReference type="GO" id="GO:0005524">
    <property type="term" value="F:ATP binding"/>
    <property type="evidence" value="ECO:0007669"/>
    <property type="project" value="UniProtKB-KW"/>
</dbReference>
<evidence type="ECO:0000256" key="9">
    <source>
        <dbReference type="HAMAP-Rule" id="MF_00361"/>
    </source>
</evidence>
<comment type="similarity">
    <text evidence="9">Belongs to the NAD kinase family.</text>
</comment>
<feature type="binding site" evidence="9">
    <location>
        <position position="186"/>
    </location>
    <ligand>
        <name>NAD(+)</name>
        <dbReference type="ChEBI" id="CHEBI:57540"/>
    </ligand>
</feature>
<protein>
    <recommendedName>
        <fullName evidence="9">NAD kinase</fullName>
        <ecNumber evidence="9">2.7.1.23</ecNumber>
    </recommendedName>
    <alternativeName>
        <fullName evidence="9">ATP-dependent NAD kinase</fullName>
    </alternativeName>
</protein>
<reference evidence="11" key="1">
    <citation type="submission" date="2015-04" db="EMBL/GenBank/DDBJ databases">
        <authorList>
            <person name="Schardt J."/>
            <person name="Mueller-Herbst S."/>
            <person name="Scherer S."/>
            <person name="Huptas C."/>
        </authorList>
    </citation>
    <scope>NUCLEOTIDE SEQUENCE [LARGE SCALE GENOMIC DNA]</scope>
    <source>
        <strain evidence="11">Kiel-L1</strain>
    </source>
</reference>
<dbReference type="PANTHER" id="PTHR20275:SF0">
    <property type="entry name" value="NAD KINASE"/>
    <property type="match status" value="1"/>
</dbReference>
<dbReference type="EC" id="2.7.1.23" evidence="9"/>
<comment type="catalytic activity">
    <reaction evidence="8 9">
        <text>NAD(+) + ATP = ADP + NADP(+) + H(+)</text>
        <dbReference type="Rhea" id="RHEA:18629"/>
        <dbReference type="ChEBI" id="CHEBI:15378"/>
        <dbReference type="ChEBI" id="CHEBI:30616"/>
        <dbReference type="ChEBI" id="CHEBI:57540"/>
        <dbReference type="ChEBI" id="CHEBI:58349"/>
        <dbReference type="ChEBI" id="CHEBI:456216"/>
        <dbReference type="EC" id="2.7.1.23"/>
    </reaction>
</comment>
<keyword evidence="5 9" id="KW-0067">ATP-binding</keyword>
<dbReference type="PANTHER" id="PTHR20275">
    <property type="entry name" value="NAD KINASE"/>
    <property type="match status" value="1"/>
</dbReference>
<dbReference type="GO" id="GO:0019674">
    <property type="term" value="P:NAD+ metabolic process"/>
    <property type="evidence" value="ECO:0007669"/>
    <property type="project" value="InterPro"/>
</dbReference>
<dbReference type="Pfam" id="PF20143">
    <property type="entry name" value="NAD_kinase_C"/>
    <property type="match status" value="1"/>
</dbReference>
<feature type="binding site" evidence="9">
    <location>
        <position position="151"/>
    </location>
    <ligand>
        <name>NAD(+)</name>
        <dbReference type="ChEBI" id="CHEBI:57540"/>
    </ligand>
</feature>
<dbReference type="FunFam" id="2.60.200.30:FF:000002">
    <property type="entry name" value="NAD kinase"/>
    <property type="match status" value="1"/>
</dbReference>
<dbReference type="InterPro" id="IPR017438">
    <property type="entry name" value="ATP-NAD_kinase_N"/>
</dbReference>
<keyword evidence="1 9" id="KW-0963">Cytoplasm</keyword>
<dbReference type="InterPro" id="IPR016064">
    <property type="entry name" value="NAD/diacylglycerol_kinase_sf"/>
</dbReference>
<dbReference type="NCBIfam" id="NF003424">
    <property type="entry name" value="PRK04885.1"/>
    <property type="match status" value="1"/>
</dbReference>
<proteinExistence type="inferred from homology"/>
<dbReference type="Gene3D" id="3.40.50.10330">
    <property type="entry name" value="Probable inorganic polyphosphate/atp-NAD kinase, domain 1"/>
    <property type="match status" value="1"/>
</dbReference>
<dbReference type="HAMAP" id="MF_00361">
    <property type="entry name" value="NAD_kinase"/>
    <property type="match status" value="1"/>
</dbReference>
<dbReference type="RefSeq" id="WP_115751943.1">
    <property type="nucleotide sequence ID" value="NZ_LARY01000001.1"/>
</dbReference>
<evidence type="ECO:0000256" key="4">
    <source>
        <dbReference type="ARBA" id="ARBA00022777"/>
    </source>
</evidence>
<dbReference type="InterPro" id="IPR017437">
    <property type="entry name" value="ATP-NAD_kinase_PpnK-typ_C"/>
</dbReference>
<keyword evidence="11" id="KW-1185">Reference proteome</keyword>
<evidence type="ECO:0000256" key="1">
    <source>
        <dbReference type="ARBA" id="ARBA00022490"/>
    </source>
</evidence>
<keyword evidence="2 9" id="KW-0808">Transferase</keyword>
<dbReference type="GO" id="GO:0003951">
    <property type="term" value="F:NAD+ kinase activity"/>
    <property type="evidence" value="ECO:0007669"/>
    <property type="project" value="UniProtKB-UniRule"/>
</dbReference>
<keyword evidence="4 9" id="KW-0418">Kinase</keyword>
<dbReference type="GO" id="GO:0046872">
    <property type="term" value="F:metal ion binding"/>
    <property type="evidence" value="ECO:0007669"/>
    <property type="project" value="UniProtKB-UniRule"/>
</dbReference>
<feature type="active site" description="Proton acceptor" evidence="9">
    <location>
        <position position="46"/>
    </location>
</feature>
<feature type="binding site" evidence="9">
    <location>
        <begin position="162"/>
        <end position="167"/>
    </location>
    <ligand>
        <name>NAD(+)</name>
        <dbReference type="ChEBI" id="CHEBI:57540"/>
    </ligand>
</feature>
<keyword evidence="3 9" id="KW-0547">Nucleotide-binding</keyword>
<evidence type="ECO:0000256" key="7">
    <source>
        <dbReference type="ARBA" id="ARBA00023027"/>
    </source>
</evidence>
<name>A0A3D8TTC5_9LIST</name>
<comment type="caution">
    <text evidence="9">Lacks conserved residue(s) required for the propagation of feature annotation.</text>
</comment>
<gene>
    <name evidence="10" type="primary">ppnK</name>
    <name evidence="9" type="synonym">nadK</name>
    <name evidence="10" type="ORF">UR08_01710</name>
</gene>
<comment type="caution">
    <text evidence="10">The sequence shown here is derived from an EMBL/GenBank/DDBJ whole genome shotgun (WGS) entry which is preliminary data.</text>
</comment>
<keyword evidence="7 9" id="KW-0520">NAD</keyword>
<dbReference type="GO" id="GO:0005737">
    <property type="term" value="C:cytoplasm"/>
    <property type="evidence" value="ECO:0007669"/>
    <property type="project" value="UniProtKB-SubCell"/>
</dbReference>
<evidence type="ECO:0000256" key="2">
    <source>
        <dbReference type="ARBA" id="ARBA00022679"/>
    </source>
</evidence>
<keyword evidence="6 9" id="KW-0521">NADP</keyword>
<evidence type="ECO:0000313" key="10">
    <source>
        <dbReference type="EMBL" id="RDX02268.1"/>
    </source>
</evidence>
<dbReference type="GO" id="GO:0006741">
    <property type="term" value="P:NADP+ biosynthetic process"/>
    <property type="evidence" value="ECO:0007669"/>
    <property type="project" value="UniProtKB-UniRule"/>
</dbReference>
<dbReference type="AlphaFoldDB" id="A0A3D8TTC5"/>
<comment type="function">
    <text evidence="9">Involved in the regulation of the intracellular balance of NAD and NADP, and is a key enzyme in the biosynthesis of NADP. Catalyzes specifically the phosphorylation on 2'-hydroxyl of the adenosine moiety of NAD to yield NADP.</text>
</comment>
<dbReference type="InterPro" id="IPR002504">
    <property type="entry name" value="NADK"/>
</dbReference>
<dbReference type="SUPFAM" id="SSF111331">
    <property type="entry name" value="NAD kinase/diacylglycerol kinase-like"/>
    <property type="match status" value="1"/>
</dbReference>
<dbReference type="Pfam" id="PF01513">
    <property type="entry name" value="NAD_kinase"/>
    <property type="match status" value="1"/>
</dbReference>
<organism evidence="10 11">
    <name type="scientific">Listeria kieliensis</name>
    <dbReference type="NCBI Taxonomy" id="1621700"/>
    <lineage>
        <taxon>Bacteria</taxon>
        <taxon>Bacillati</taxon>
        <taxon>Bacillota</taxon>
        <taxon>Bacilli</taxon>
        <taxon>Bacillales</taxon>
        <taxon>Listeriaceae</taxon>
        <taxon>Listeria</taxon>
    </lineage>
</organism>
<evidence type="ECO:0000256" key="5">
    <source>
        <dbReference type="ARBA" id="ARBA00022840"/>
    </source>
</evidence>
<comment type="cofactor">
    <cofactor evidence="9">
        <name>a divalent metal cation</name>
        <dbReference type="ChEBI" id="CHEBI:60240"/>
    </cofactor>
</comment>
<dbReference type="EMBL" id="LARY01000001">
    <property type="protein sequence ID" value="RDX02268.1"/>
    <property type="molecule type" value="Genomic_DNA"/>
</dbReference>
<evidence type="ECO:0000256" key="6">
    <source>
        <dbReference type="ARBA" id="ARBA00022857"/>
    </source>
</evidence>
<dbReference type="Gene3D" id="2.60.200.30">
    <property type="entry name" value="Probable inorganic polyphosphate/atp-NAD kinase, domain 2"/>
    <property type="match status" value="1"/>
</dbReference>
<sequence length="265" mass="30073">MKYVITSKGDEKSNLLKLSMIAEFGAYEGMIYDEAEPEIVISIGGDGTLLAAFHEYQDRLAETAFVGIHTGHLGFYADWRPHEAEQLVAKIAKGKFEWVSYPLLKTTIYYNTGKKKDEYLALNESTVKSSGGPFVVDVVINSTQFERFRGDGLCMSTPSGTTAYNKSLGGALIHPSVKSMQLTEMASINNRVYRTIGSPLIFPTHHRVHLKPVDDRDFQISIDHLSILHRDVHEIIYEISDKEIHFARLRSFPFWRRVHDSFIED</sequence>
<accession>A0A3D8TTC5</accession>
<dbReference type="Proteomes" id="UP000257055">
    <property type="component" value="Unassembled WGS sequence"/>
</dbReference>
<evidence type="ECO:0000313" key="11">
    <source>
        <dbReference type="Proteomes" id="UP000257055"/>
    </source>
</evidence>
<evidence type="ECO:0000256" key="8">
    <source>
        <dbReference type="ARBA" id="ARBA00047925"/>
    </source>
</evidence>
<feature type="binding site" evidence="9">
    <location>
        <begin position="123"/>
        <end position="124"/>
    </location>
    <ligand>
        <name>NAD(+)</name>
        <dbReference type="ChEBI" id="CHEBI:57540"/>
    </ligand>
</feature>
<feature type="binding site" evidence="9">
    <location>
        <position position="149"/>
    </location>
    <ligand>
        <name>NAD(+)</name>
        <dbReference type="ChEBI" id="CHEBI:57540"/>
    </ligand>
</feature>